<gene>
    <name evidence="1" type="ORF">IB75_10090</name>
</gene>
<dbReference type="AlphaFoldDB" id="A0A0E2Z110"/>
<dbReference type="EMBL" id="JPGN01000061">
    <property type="protein sequence ID" value="KFI19164.1"/>
    <property type="molecule type" value="Genomic_DNA"/>
</dbReference>
<evidence type="ECO:0000313" key="1">
    <source>
        <dbReference type="EMBL" id="KFI19164.1"/>
    </source>
</evidence>
<organism evidence="1 2">
    <name type="scientific">Nitrosococcus oceani C-27</name>
    <dbReference type="NCBI Taxonomy" id="314279"/>
    <lineage>
        <taxon>Bacteria</taxon>
        <taxon>Pseudomonadati</taxon>
        <taxon>Pseudomonadota</taxon>
        <taxon>Gammaproteobacteria</taxon>
        <taxon>Chromatiales</taxon>
        <taxon>Chromatiaceae</taxon>
        <taxon>Nitrosococcus</taxon>
    </lineage>
</organism>
<accession>A0A0E2Z110</accession>
<protein>
    <submittedName>
        <fullName evidence="1">Uncharacterized protein</fullName>
    </submittedName>
</protein>
<name>A0A0E2Z110_9GAMM</name>
<sequence>MFAAFIVKRILLRSLVVQVFLHLLVDGGMEEPGQQHEGWTINGHGRRDVGLGRRVLAIQDDGVKGGGDRGLNFDLS</sequence>
<comment type="caution">
    <text evidence="1">The sequence shown here is derived from an EMBL/GenBank/DDBJ whole genome shotgun (WGS) entry which is preliminary data.</text>
</comment>
<evidence type="ECO:0000313" key="2">
    <source>
        <dbReference type="Proteomes" id="UP000028839"/>
    </source>
</evidence>
<reference evidence="1 2" key="1">
    <citation type="submission" date="2014-07" db="EMBL/GenBank/DDBJ databases">
        <title>Comparative analysis of Nitrosococcus oceani genome inventories of strains from Pacific and Atlantic gyres.</title>
        <authorList>
            <person name="Lim C.K."/>
            <person name="Wang L."/>
            <person name="Sayavedra-Soto L.A."/>
            <person name="Klotz M.G."/>
        </authorList>
    </citation>
    <scope>NUCLEOTIDE SEQUENCE [LARGE SCALE GENOMIC DNA]</scope>
    <source>
        <strain evidence="1 2">C-27</strain>
    </source>
</reference>
<dbReference type="Proteomes" id="UP000028839">
    <property type="component" value="Unassembled WGS sequence"/>
</dbReference>
<dbReference type="HOGENOM" id="CLU_2650774_0_0_6"/>
<proteinExistence type="predicted"/>